<name>A0AAV7CG08_ENGPU</name>
<comment type="caution">
    <text evidence="2">The sequence shown here is derived from an EMBL/GenBank/DDBJ whole genome shotgun (WGS) entry which is preliminary data.</text>
</comment>
<evidence type="ECO:0000256" key="1">
    <source>
        <dbReference type="SAM" id="Phobius"/>
    </source>
</evidence>
<proteinExistence type="predicted"/>
<evidence type="ECO:0000313" key="3">
    <source>
        <dbReference type="Proteomes" id="UP000824782"/>
    </source>
</evidence>
<dbReference type="Proteomes" id="UP000824782">
    <property type="component" value="Unassembled WGS sequence"/>
</dbReference>
<evidence type="ECO:0000313" key="2">
    <source>
        <dbReference type="EMBL" id="KAG8583989.1"/>
    </source>
</evidence>
<reference evidence="2" key="1">
    <citation type="thesis" date="2020" institute="ProQuest LLC" country="789 East Eisenhower Parkway, Ann Arbor, MI, USA">
        <title>Comparative Genomics and Chromosome Evolution.</title>
        <authorList>
            <person name="Mudd A.B."/>
        </authorList>
    </citation>
    <scope>NUCLEOTIDE SEQUENCE</scope>
    <source>
        <strain evidence="2">237g6f4</strain>
        <tissue evidence="2">Blood</tissue>
    </source>
</reference>
<keyword evidence="1" id="KW-0472">Membrane</keyword>
<dbReference type="AlphaFoldDB" id="A0AAV7CG08"/>
<dbReference type="EMBL" id="WNYA01000003">
    <property type="protein sequence ID" value="KAG8583989.1"/>
    <property type="molecule type" value="Genomic_DNA"/>
</dbReference>
<protein>
    <submittedName>
        <fullName evidence="2">Uncharacterized protein</fullName>
    </submittedName>
</protein>
<organism evidence="2 3">
    <name type="scientific">Engystomops pustulosus</name>
    <name type="common">Tungara frog</name>
    <name type="synonym">Physalaemus pustulosus</name>
    <dbReference type="NCBI Taxonomy" id="76066"/>
    <lineage>
        <taxon>Eukaryota</taxon>
        <taxon>Metazoa</taxon>
        <taxon>Chordata</taxon>
        <taxon>Craniata</taxon>
        <taxon>Vertebrata</taxon>
        <taxon>Euteleostomi</taxon>
        <taxon>Amphibia</taxon>
        <taxon>Batrachia</taxon>
        <taxon>Anura</taxon>
        <taxon>Neobatrachia</taxon>
        <taxon>Hyloidea</taxon>
        <taxon>Leptodactylidae</taxon>
        <taxon>Leiuperinae</taxon>
        <taxon>Engystomops</taxon>
    </lineage>
</organism>
<keyword evidence="1" id="KW-1133">Transmembrane helix</keyword>
<accession>A0AAV7CG08</accession>
<sequence>MGLQSVWKSYKVLIVMGAGLGVVHWGWYNMQYNSIFHPEGEGRLPPVFRYLLSKETDTKDK</sequence>
<gene>
    <name evidence="2" type="ORF">GDO81_008628</name>
</gene>
<keyword evidence="3" id="KW-1185">Reference proteome</keyword>
<keyword evidence="1" id="KW-0812">Transmembrane</keyword>
<feature type="transmembrane region" description="Helical" evidence="1">
    <location>
        <begin position="12"/>
        <end position="28"/>
    </location>
</feature>